<evidence type="ECO:0000313" key="7">
    <source>
        <dbReference type="Proteomes" id="UP000248079"/>
    </source>
</evidence>
<dbReference type="Proteomes" id="UP000248079">
    <property type="component" value="Unassembled WGS sequence"/>
</dbReference>
<dbReference type="EMBL" id="QFLI01000001">
    <property type="protein sequence ID" value="PXY02904.1"/>
    <property type="molecule type" value="Genomic_DNA"/>
</dbReference>
<accession>A0A2V4AFN4</accession>
<proteinExistence type="inferred from homology"/>
<evidence type="ECO:0000256" key="4">
    <source>
        <dbReference type="RuleBase" id="RU004514"/>
    </source>
</evidence>
<evidence type="ECO:0000256" key="3">
    <source>
        <dbReference type="PIRSR" id="PIRSR004848-1"/>
    </source>
</evidence>
<dbReference type="CDD" id="cd00635">
    <property type="entry name" value="PLPDE_III_YBL036c_like"/>
    <property type="match status" value="1"/>
</dbReference>
<dbReference type="PROSITE" id="PS01211">
    <property type="entry name" value="UPF0001"/>
    <property type="match status" value="1"/>
</dbReference>
<dbReference type="GO" id="GO:0030170">
    <property type="term" value="F:pyridoxal phosphate binding"/>
    <property type="evidence" value="ECO:0007669"/>
    <property type="project" value="UniProtKB-UniRule"/>
</dbReference>
<dbReference type="RefSeq" id="WP_110359061.1">
    <property type="nucleotide sequence ID" value="NZ_QFLI01000001.1"/>
</dbReference>
<comment type="caution">
    <text evidence="6">The sequence shown here is derived from an EMBL/GenBank/DDBJ whole genome shotgun (WGS) entry which is preliminary data.</text>
</comment>
<protein>
    <recommendedName>
        <fullName evidence="2">Pyridoxal phosphate homeostasis protein</fullName>
        <shortName evidence="2">PLP homeostasis protein</shortName>
    </recommendedName>
</protein>
<dbReference type="FunFam" id="3.20.20.10:FF:000018">
    <property type="entry name" value="Pyridoxal phosphate homeostasis protein"/>
    <property type="match status" value="1"/>
</dbReference>
<name>A0A2V4AFN4_9BACT</name>
<comment type="function">
    <text evidence="2">Pyridoxal 5'-phosphate (PLP)-binding protein, which is involved in PLP homeostasis.</text>
</comment>
<comment type="cofactor">
    <cofactor evidence="3">
        <name>pyridoxal 5'-phosphate</name>
        <dbReference type="ChEBI" id="CHEBI:597326"/>
    </cofactor>
</comment>
<keyword evidence="1 2" id="KW-0663">Pyridoxal phosphate</keyword>
<dbReference type="Pfam" id="PF01168">
    <property type="entry name" value="Ala_racemase_N"/>
    <property type="match status" value="1"/>
</dbReference>
<dbReference type="InterPro" id="IPR011078">
    <property type="entry name" value="PyrdxlP_homeostasis"/>
</dbReference>
<evidence type="ECO:0000313" key="6">
    <source>
        <dbReference type="EMBL" id="PXY02904.1"/>
    </source>
</evidence>
<organism evidence="6 7">
    <name type="scientific">Marinifilum breve</name>
    <dbReference type="NCBI Taxonomy" id="2184082"/>
    <lineage>
        <taxon>Bacteria</taxon>
        <taxon>Pseudomonadati</taxon>
        <taxon>Bacteroidota</taxon>
        <taxon>Bacteroidia</taxon>
        <taxon>Marinilabiliales</taxon>
        <taxon>Marinifilaceae</taxon>
    </lineage>
</organism>
<dbReference type="SUPFAM" id="SSF51419">
    <property type="entry name" value="PLP-binding barrel"/>
    <property type="match status" value="1"/>
</dbReference>
<keyword evidence="7" id="KW-1185">Reference proteome</keyword>
<dbReference type="PIRSF" id="PIRSF004848">
    <property type="entry name" value="YBL036c_PLPDEIII"/>
    <property type="match status" value="1"/>
</dbReference>
<dbReference type="AlphaFoldDB" id="A0A2V4AFN4"/>
<feature type="domain" description="Alanine racemase N-terminal" evidence="5">
    <location>
        <begin position="5"/>
        <end position="220"/>
    </location>
</feature>
<dbReference type="PANTHER" id="PTHR10146">
    <property type="entry name" value="PROLINE SYNTHETASE CO-TRANSCRIBED BACTERIAL HOMOLOG PROTEIN"/>
    <property type="match status" value="1"/>
</dbReference>
<dbReference type="NCBIfam" id="TIGR00044">
    <property type="entry name" value="YggS family pyridoxal phosphate-dependent enzyme"/>
    <property type="match status" value="1"/>
</dbReference>
<evidence type="ECO:0000256" key="1">
    <source>
        <dbReference type="ARBA" id="ARBA00022898"/>
    </source>
</evidence>
<dbReference type="OrthoDB" id="9804072at2"/>
<dbReference type="InterPro" id="IPR029066">
    <property type="entry name" value="PLP-binding_barrel"/>
</dbReference>
<dbReference type="PANTHER" id="PTHR10146:SF14">
    <property type="entry name" value="PYRIDOXAL PHOSPHATE HOMEOSTASIS PROTEIN"/>
    <property type="match status" value="1"/>
</dbReference>
<dbReference type="InterPro" id="IPR001608">
    <property type="entry name" value="Ala_racemase_N"/>
</dbReference>
<sequence>MSIPQKIEEIKKSIPEDVTLVAVSKTKPNEAIMEAYDGGYRIFGENKPQELTRKFSELPKDIIWHMIGHLQTNKVKYIAPFVSLIHAVDSLKLLKEINKQALKNDRVIDCLLQFHIADEDTKFGLDLSDAAQIINSEEYQNMQNVRILGVMGMATYTDDENQIRSEFSNLKSIYSELKSNFFSGEESFKEISMGMSGDYKLAIQEGSTMIRVGSTIFGARDYSNK</sequence>
<evidence type="ECO:0000256" key="2">
    <source>
        <dbReference type="HAMAP-Rule" id="MF_02087"/>
    </source>
</evidence>
<gene>
    <name evidence="6" type="ORF">DF185_02075</name>
</gene>
<evidence type="ECO:0000259" key="5">
    <source>
        <dbReference type="Pfam" id="PF01168"/>
    </source>
</evidence>
<reference evidence="6 7" key="1">
    <citation type="submission" date="2018-05" db="EMBL/GenBank/DDBJ databases">
        <title>Marinifilum breve JC075T sp. nov., a marine bacterium isolated from Yongle Blue Hole in the South China Sea.</title>
        <authorList>
            <person name="Fu T."/>
        </authorList>
    </citation>
    <scope>NUCLEOTIDE SEQUENCE [LARGE SCALE GENOMIC DNA]</scope>
    <source>
        <strain evidence="6 7">JC075</strain>
    </source>
</reference>
<comment type="similarity">
    <text evidence="2 4">Belongs to the pyridoxal phosphate-binding protein YggS/PROSC family.</text>
</comment>
<dbReference type="HAMAP" id="MF_02087">
    <property type="entry name" value="PLP_homeostasis"/>
    <property type="match status" value="1"/>
</dbReference>
<feature type="modified residue" description="N6-(pyridoxal phosphate)lysine" evidence="2 3">
    <location>
        <position position="25"/>
    </location>
</feature>
<dbReference type="Gene3D" id="3.20.20.10">
    <property type="entry name" value="Alanine racemase"/>
    <property type="match status" value="1"/>
</dbReference>